<keyword evidence="1" id="KW-1133">Transmembrane helix</keyword>
<protein>
    <submittedName>
        <fullName evidence="2">Trypsin-like peptidase domain-containing protein</fullName>
    </submittedName>
</protein>
<evidence type="ECO:0000313" key="2">
    <source>
        <dbReference type="EMBL" id="SDF15509.1"/>
    </source>
</evidence>
<keyword evidence="1" id="KW-0472">Membrane</keyword>
<dbReference type="SUPFAM" id="SSF50494">
    <property type="entry name" value="Trypsin-like serine proteases"/>
    <property type="match status" value="1"/>
</dbReference>
<evidence type="ECO:0000313" key="3">
    <source>
        <dbReference type="Proteomes" id="UP000199072"/>
    </source>
</evidence>
<name>A0A1G7IT72_9SPHI</name>
<gene>
    <name evidence="2" type="ORF">SAMN05216464_113142</name>
</gene>
<sequence>MAKKSKLSQLIRERMEQYSEIIERLQLDSAKKKQLQVDFLNYIKIIEKLADKNLFLNDLTNIVVIILTAVVPIMINITPKLESGTTYDIGFLHWATALSVILAILNGFRQSYKFRERWQNYRQTIEQLILEGQSYFALSGKYSTFDTHELAFRKFIEMVNSLRTQELNAYISLTTVSDKDVAQSINAEVSSRLTAINSKKDIINQRIMVNDELNSFVKAAPKISYYLADHDQKQVTIYTNDQTYQGPEKFSFTNPALKGLVYKSITKFGDAQINSLLGPSNGIKNQDMPTRGFGSAGCLCKRSDGTEVIVTCYHVVKHSSQDWDLFVPGDHDGVINSSSEFIGNITEGEKSSELDSALVEIDAGVDTDELLPGGLKVIDPIYIDEGNYQDFADVYLISRQRNFKKIQGRLSAVNKPVTINYGTAAARDMKNLDKLMIVTFVSTEPFSMPGDSGSLVFSSDGTAIGILVGSDGTQSSFVIPFTTIRDRYNLKL</sequence>
<organism evidence="2 3">
    <name type="scientific">Mucilaginibacter pineti</name>
    <dbReference type="NCBI Taxonomy" id="1391627"/>
    <lineage>
        <taxon>Bacteria</taxon>
        <taxon>Pseudomonadati</taxon>
        <taxon>Bacteroidota</taxon>
        <taxon>Sphingobacteriia</taxon>
        <taxon>Sphingobacteriales</taxon>
        <taxon>Sphingobacteriaceae</taxon>
        <taxon>Mucilaginibacter</taxon>
    </lineage>
</organism>
<dbReference type="Pfam" id="PF14015">
    <property type="entry name" value="DUF4231"/>
    <property type="match status" value="1"/>
</dbReference>
<proteinExistence type="predicted"/>
<dbReference type="EMBL" id="FNAI01000013">
    <property type="protein sequence ID" value="SDF15509.1"/>
    <property type="molecule type" value="Genomic_DNA"/>
</dbReference>
<evidence type="ECO:0000256" key="1">
    <source>
        <dbReference type="SAM" id="Phobius"/>
    </source>
</evidence>
<keyword evidence="1" id="KW-0812">Transmembrane</keyword>
<dbReference type="Gene3D" id="2.40.10.120">
    <property type="match status" value="1"/>
</dbReference>
<dbReference type="RefSeq" id="WP_091153348.1">
    <property type="nucleotide sequence ID" value="NZ_FNAI01000013.1"/>
</dbReference>
<dbReference type="Proteomes" id="UP000199072">
    <property type="component" value="Unassembled WGS sequence"/>
</dbReference>
<dbReference type="InterPro" id="IPR009003">
    <property type="entry name" value="Peptidase_S1_PA"/>
</dbReference>
<dbReference type="Pfam" id="PF13365">
    <property type="entry name" value="Trypsin_2"/>
    <property type="match status" value="1"/>
</dbReference>
<reference evidence="2 3" key="1">
    <citation type="submission" date="2016-10" db="EMBL/GenBank/DDBJ databases">
        <authorList>
            <person name="de Groot N.N."/>
        </authorList>
    </citation>
    <scope>NUCLEOTIDE SEQUENCE [LARGE SCALE GENOMIC DNA]</scope>
    <source>
        <strain evidence="2 3">47C3B</strain>
    </source>
</reference>
<feature type="transmembrane region" description="Helical" evidence="1">
    <location>
        <begin position="54"/>
        <end position="77"/>
    </location>
</feature>
<dbReference type="InterPro" id="IPR025325">
    <property type="entry name" value="DUF4231"/>
</dbReference>
<accession>A0A1G7IT72</accession>
<dbReference type="STRING" id="1391627.SAMN05216464_113142"/>
<dbReference type="OrthoDB" id="1326017at2"/>
<dbReference type="NCBIfam" id="NF033634">
    <property type="entry name" value="SLATT_1"/>
    <property type="match status" value="1"/>
</dbReference>
<keyword evidence="3" id="KW-1185">Reference proteome</keyword>
<feature type="transmembrane region" description="Helical" evidence="1">
    <location>
        <begin position="89"/>
        <end position="108"/>
    </location>
</feature>
<dbReference type="AlphaFoldDB" id="A0A1G7IT72"/>